<reference evidence="5" key="1">
    <citation type="submission" date="2023-02" db="EMBL/GenBank/DDBJ databases">
        <title>Genome of toxic invasive species Heracleum sosnowskyi carries increased number of genes despite the absence of recent whole-genome duplications.</title>
        <authorList>
            <person name="Schelkunov M."/>
            <person name="Shtratnikova V."/>
            <person name="Makarenko M."/>
            <person name="Klepikova A."/>
            <person name="Omelchenko D."/>
            <person name="Novikova G."/>
            <person name="Obukhova E."/>
            <person name="Bogdanov V."/>
            <person name="Penin A."/>
            <person name="Logacheva M."/>
        </authorList>
    </citation>
    <scope>NUCLEOTIDE SEQUENCE</scope>
    <source>
        <strain evidence="5">Hsosn_3</strain>
        <tissue evidence="5">Leaf</tissue>
    </source>
</reference>
<gene>
    <name evidence="5" type="ORF">POM88_006008</name>
</gene>
<reference evidence="5" key="2">
    <citation type="submission" date="2023-05" db="EMBL/GenBank/DDBJ databases">
        <authorList>
            <person name="Schelkunov M.I."/>
        </authorList>
    </citation>
    <scope>NUCLEOTIDE SEQUENCE</scope>
    <source>
        <strain evidence="5">Hsosn_3</strain>
        <tissue evidence="5">Leaf</tissue>
    </source>
</reference>
<comment type="similarity">
    <text evidence="1">Belongs to the plant acyltransferase family.</text>
</comment>
<name>A0AAD8J5J0_9APIA</name>
<feature type="compositionally biased region" description="Basic and acidic residues" evidence="4">
    <location>
        <begin position="1"/>
        <end position="13"/>
    </location>
</feature>
<dbReference type="Pfam" id="PF02458">
    <property type="entry name" value="Transferase"/>
    <property type="match status" value="1"/>
</dbReference>
<dbReference type="EMBL" id="JAUIZM010000002">
    <property type="protein sequence ID" value="KAK1396145.1"/>
    <property type="molecule type" value="Genomic_DNA"/>
</dbReference>
<accession>A0AAD8J5J0</accession>
<dbReference type="InterPro" id="IPR023213">
    <property type="entry name" value="CAT-like_dom_sf"/>
</dbReference>
<evidence type="ECO:0000256" key="1">
    <source>
        <dbReference type="ARBA" id="ARBA00009861"/>
    </source>
</evidence>
<comment type="caution">
    <text evidence="5">The sequence shown here is derived from an EMBL/GenBank/DDBJ whole genome shotgun (WGS) entry which is preliminary data.</text>
</comment>
<evidence type="ECO:0000256" key="3">
    <source>
        <dbReference type="ARBA" id="ARBA00023315"/>
    </source>
</evidence>
<keyword evidence="3" id="KW-0012">Acyltransferase</keyword>
<keyword evidence="6" id="KW-1185">Reference proteome</keyword>
<dbReference type="Gene3D" id="3.30.559.10">
    <property type="entry name" value="Chloramphenicol acetyltransferase-like domain"/>
    <property type="match status" value="1"/>
</dbReference>
<dbReference type="AlphaFoldDB" id="A0AAD8J5J0"/>
<dbReference type="PANTHER" id="PTHR31147:SF1">
    <property type="entry name" value="ACYL TRANSFERASE 4"/>
    <property type="match status" value="1"/>
</dbReference>
<sequence>MRVEGRETGEPRLRSHVSGAPIGSGSSRAQPRRNLTLCSDGKLIVQCTNRGVPFVEAVAGCNIGILGNITFQDPAMLSKLVHTDSAAKNIFEIPLLTVQVTRFKCGGFVMGMTINHCMVDGISAMEFV</sequence>
<protein>
    <submittedName>
        <fullName evidence="5">Uncharacterized protein</fullName>
    </submittedName>
</protein>
<feature type="region of interest" description="Disordered" evidence="4">
    <location>
        <begin position="1"/>
        <end position="32"/>
    </location>
</feature>
<dbReference type="Proteomes" id="UP001237642">
    <property type="component" value="Unassembled WGS sequence"/>
</dbReference>
<evidence type="ECO:0000313" key="5">
    <source>
        <dbReference type="EMBL" id="KAK1396145.1"/>
    </source>
</evidence>
<organism evidence="5 6">
    <name type="scientific">Heracleum sosnowskyi</name>
    <dbReference type="NCBI Taxonomy" id="360622"/>
    <lineage>
        <taxon>Eukaryota</taxon>
        <taxon>Viridiplantae</taxon>
        <taxon>Streptophyta</taxon>
        <taxon>Embryophyta</taxon>
        <taxon>Tracheophyta</taxon>
        <taxon>Spermatophyta</taxon>
        <taxon>Magnoliopsida</taxon>
        <taxon>eudicotyledons</taxon>
        <taxon>Gunneridae</taxon>
        <taxon>Pentapetalae</taxon>
        <taxon>asterids</taxon>
        <taxon>campanulids</taxon>
        <taxon>Apiales</taxon>
        <taxon>Apiaceae</taxon>
        <taxon>Apioideae</taxon>
        <taxon>apioid superclade</taxon>
        <taxon>Tordylieae</taxon>
        <taxon>Tordyliinae</taxon>
        <taxon>Heracleum</taxon>
    </lineage>
</organism>
<evidence type="ECO:0000256" key="2">
    <source>
        <dbReference type="ARBA" id="ARBA00022679"/>
    </source>
</evidence>
<evidence type="ECO:0000313" key="6">
    <source>
        <dbReference type="Proteomes" id="UP001237642"/>
    </source>
</evidence>
<keyword evidence="2" id="KW-0808">Transferase</keyword>
<dbReference type="PANTHER" id="PTHR31147">
    <property type="entry name" value="ACYL TRANSFERASE 4"/>
    <property type="match status" value="1"/>
</dbReference>
<dbReference type="InterPro" id="IPR050898">
    <property type="entry name" value="Plant_acyltransferase"/>
</dbReference>
<proteinExistence type="inferred from homology"/>
<evidence type="ECO:0000256" key="4">
    <source>
        <dbReference type="SAM" id="MobiDB-lite"/>
    </source>
</evidence>
<dbReference type="GO" id="GO:0016746">
    <property type="term" value="F:acyltransferase activity"/>
    <property type="evidence" value="ECO:0007669"/>
    <property type="project" value="UniProtKB-KW"/>
</dbReference>